<sequence>MVHIVIDTTTTDRPPMDVLVTPLGGIMLLPAVWPPQLDADEADALAVKLAAAAAEQRGRAHR</sequence>
<dbReference type="Proteomes" id="UP000622547">
    <property type="component" value="Unassembled WGS sequence"/>
</dbReference>
<accession>A0A8J3UCG0</accession>
<reference evidence="1 2" key="1">
    <citation type="submission" date="2021-01" db="EMBL/GenBank/DDBJ databases">
        <title>Whole genome shotgun sequence of Planotetraspora phitsanulokensis NBRC 104273.</title>
        <authorList>
            <person name="Komaki H."/>
            <person name="Tamura T."/>
        </authorList>
    </citation>
    <scope>NUCLEOTIDE SEQUENCE [LARGE SCALE GENOMIC DNA]</scope>
    <source>
        <strain evidence="1 2">NBRC 104273</strain>
    </source>
</reference>
<dbReference type="RefSeq" id="WP_204078336.1">
    <property type="nucleotide sequence ID" value="NZ_BOOP01000048.1"/>
</dbReference>
<organism evidence="1 2">
    <name type="scientific">Planotetraspora phitsanulokensis</name>
    <dbReference type="NCBI Taxonomy" id="575192"/>
    <lineage>
        <taxon>Bacteria</taxon>
        <taxon>Bacillati</taxon>
        <taxon>Actinomycetota</taxon>
        <taxon>Actinomycetes</taxon>
        <taxon>Streptosporangiales</taxon>
        <taxon>Streptosporangiaceae</taxon>
        <taxon>Planotetraspora</taxon>
    </lineage>
</organism>
<evidence type="ECO:0000313" key="1">
    <source>
        <dbReference type="EMBL" id="GII42924.1"/>
    </source>
</evidence>
<dbReference type="AlphaFoldDB" id="A0A8J3UCG0"/>
<keyword evidence="2" id="KW-1185">Reference proteome</keyword>
<name>A0A8J3UCG0_9ACTN</name>
<evidence type="ECO:0000313" key="2">
    <source>
        <dbReference type="Proteomes" id="UP000622547"/>
    </source>
</evidence>
<gene>
    <name evidence="1" type="ORF">Pph01_79270</name>
</gene>
<protein>
    <submittedName>
        <fullName evidence="1">Uncharacterized protein</fullName>
    </submittedName>
</protein>
<dbReference type="EMBL" id="BOOP01000048">
    <property type="protein sequence ID" value="GII42924.1"/>
    <property type="molecule type" value="Genomic_DNA"/>
</dbReference>
<proteinExistence type="predicted"/>
<comment type="caution">
    <text evidence="1">The sequence shown here is derived from an EMBL/GenBank/DDBJ whole genome shotgun (WGS) entry which is preliminary data.</text>
</comment>